<keyword evidence="9" id="KW-0012">Acyltransferase</keyword>
<evidence type="ECO:0000256" key="5">
    <source>
        <dbReference type="ARBA" id="ARBA00022792"/>
    </source>
</evidence>
<keyword evidence="8" id="KW-0472">Membrane</keyword>
<dbReference type="Proteomes" id="UP000799640">
    <property type="component" value="Unassembled WGS sequence"/>
</dbReference>
<keyword evidence="16" id="KW-1185">Reference proteome</keyword>
<dbReference type="GO" id="GO:0005743">
    <property type="term" value="C:mitochondrial inner membrane"/>
    <property type="evidence" value="ECO:0007669"/>
    <property type="project" value="UniProtKB-SubCell"/>
</dbReference>
<feature type="region of interest" description="Disordered" evidence="13">
    <location>
        <begin position="1"/>
        <end position="21"/>
    </location>
</feature>
<evidence type="ECO:0000256" key="11">
    <source>
        <dbReference type="ARBA" id="ARBA00047906"/>
    </source>
</evidence>
<feature type="compositionally biased region" description="Basic and acidic residues" evidence="13">
    <location>
        <begin position="346"/>
        <end position="356"/>
    </location>
</feature>
<keyword evidence="7" id="KW-0496">Mitochondrion</keyword>
<feature type="region of interest" description="Disordered" evidence="13">
    <location>
        <begin position="346"/>
        <end position="383"/>
    </location>
</feature>
<feature type="compositionally biased region" description="Basic and acidic residues" evidence="13">
    <location>
        <begin position="363"/>
        <end position="383"/>
    </location>
</feature>
<dbReference type="GO" id="GO:0007007">
    <property type="term" value="P:inner mitochondrial membrane organization"/>
    <property type="evidence" value="ECO:0007669"/>
    <property type="project" value="TreeGrafter"/>
</dbReference>
<dbReference type="EMBL" id="ML996694">
    <property type="protein sequence ID" value="KAF2400806.1"/>
    <property type="molecule type" value="Genomic_DNA"/>
</dbReference>
<keyword evidence="6" id="KW-0443">Lipid metabolism</keyword>
<dbReference type="SMART" id="SM00563">
    <property type="entry name" value="PlsC"/>
    <property type="match status" value="1"/>
</dbReference>
<dbReference type="AlphaFoldDB" id="A0A6G1HY61"/>
<comment type="subcellular location">
    <subcellularLocation>
        <location evidence="1">Mitochondrion inner membrane</location>
        <topology evidence="1">Peripheral membrane protein</topology>
        <orientation evidence="1">Intermembrane side</orientation>
    </subcellularLocation>
    <subcellularLocation>
        <location evidence="10">Mitochondrion outer membrane</location>
        <topology evidence="10">Peripheral membrane protein</topology>
        <orientation evidence="10">Intermembrane side</orientation>
    </subcellularLocation>
</comment>
<evidence type="ECO:0000256" key="7">
    <source>
        <dbReference type="ARBA" id="ARBA00023128"/>
    </source>
</evidence>
<dbReference type="GO" id="GO:0035965">
    <property type="term" value="P:cardiolipin acyl-chain remodeling"/>
    <property type="evidence" value="ECO:0007669"/>
    <property type="project" value="TreeGrafter"/>
</dbReference>
<dbReference type="OrthoDB" id="193467at2759"/>
<keyword evidence="3" id="KW-0808">Transferase</keyword>
<dbReference type="SUPFAM" id="SSF69593">
    <property type="entry name" value="Glycerol-3-phosphate (1)-acyltransferase"/>
    <property type="match status" value="1"/>
</dbReference>
<dbReference type="CDD" id="cd07989">
    <property type="entry name" value="LPLAT_AGPAT-like"/>
    <property type="match status" value="1"/>
</dbReference>
<keyword evidence="4" id="KW-1000">Mitochondrion outer membrane</keyword>
<evidence type="ECO:0000256" key="9">
    <source>
        <dbReference type="ARBA" id="ARBA00023315"/>
    </source>
</evidence>
<reference evidence="15" key="1">
    <citation type="journal article" date="2020" name="Stud. Mycol.">
        <title>101 Dothideomycetes genomes: a test case for predicting lifestyles and emergence of pathogens.</title>
        <authorList>
            <person name="Haridas S."/>
            <person name="Albert R."/>
            <person name="Binder M."/>
            <person name="Bloem J."/>
            <person name="Labutti K."/>
            <person name="Salamov A."/>
            <person name="Andreopoulos B."/>
            <person name="Baker S."/>
            <person name="Barry K."/>
            <person name="Bills G."/>
            <person name="Bluhm B."/>
            <person name="Cannon C."/>
            <person name="Castanera R."/>
            <person name="Culley D."/>
            <person name="Daum C."/>
            <person name="Ezra D."/>
            <person name="Gonzalez J."/>
            <person name="Henrissat B."/>
            <person name="Kuo A."/>
            <person name="Liang C."/>
            <person name="Lipzen A."/>
            <person name="Lutzoni F."/>
            <person name="Magnuson J."/>
            <person name="Mondo S."/>
            <person name="Nolan M."/>
            <person name="Ohm R."/>
            <person name="Pangilinan J."/>
            <person name="Park H.-J."/>
            <person name="Ramirez L."/>
            <person name="Alfaro M."/>
            <person name="Sun H."/>
            <person name="Tritt A."/>
            <person name="Yoshinaga Y."/>
            <person name="Zwiers L.-H."/>
            <person name="Turgeon B."/>
            <person name="Goodwin S."/>
            <person name="Spatafora J."/>
            <person name="Crous P."/>
            <person name="Grigoriev I."/>
        </authorList>
    </citation>
    <scope>NUCLEOTIDE SEQUENCE</scope>
    <source>
        <strain evidence="15">CBS 262.69</strain>
    </source>
</reference>
<evidence type="ECO:0000313" key="16">
    <source>
        <dbReference type="Proteomes" id="UP000799640"/>
    </source>
</evidence>
<sequence>MPPASGASPGAPLPPPPPLPLPGPMWNTASASLMALTGLASKTFLALGARTQVVGLERFVELLDSRRDVEKRERGLITVSNHVSVLDDPVIWGVLPLRYLCDPKNTRWSLGSYDICFQSKPLTRFFHLGQVLPTHRGAYSPHASPFQPTITQCVRLLSPGPFTAPTPPHPAWPAPPCPFSDDPCTTYTTTGEDVHPAPSARSSARHAWIHIFPEGKVHQHPSHAMRYFKWGIARLILEATPCPAVVPVWVDGLQHVMPENREWPRWLPRPGADVEIVFGDVVDEGVWSGFRARWEKLKERELSAARIPREEWSEAWTEGLRDGDEARELRAEVAARVREEVLKLRRSRGWPEEDPKSGAWETYKLEGARQEGRMEDGSWVKDT</sequence>
<protein>
    <recommendedName>
        <fullName evidence="12">Tafazzin family protein</fullName>
    </recommendedName>
</protein>
<feature type="compositionally biased region" description="Pro residues" evidence="13">
    <location>
        <begin position="11"/>
        <end position="21"/>
    </location>
</feature>
<evidence type="ECO:0000256" key="4">
    <source>
        <dbReference type="ARBA" id="ARBA00022787"/>
    </source>
</evidence>
<name>A0A6G1HY61_9PEZI</name>
<comment type="catalytic activity">
    <reaction evidence="11">
        <text>1'-[1,2-diacyl-sn-glycero-3-phospho],3'-[1-acyl-sn-glycero-3-phospho]-glycerol + a 1,2-diacyl-sn-glycero-3-phosphocholine = a cardiolipin + a 1-acyl-sn-glycero-3-phosphocholine</text>
        <dbReference type="Rhea" id="RHEA:33731"/>
        <dbReference type="ChEBI" id="CHEBI:57643"/>
        <dbReference type="ChEBI" id="CHEBI:58168"/>
        <dbReference type="ChEBI" id="CHEBI:62237"/>
        <dbReference type="ChEBI" id="CHEBI:64743"/>
    </reaction>
    <physiologicalReaction direction="left-to-right" evidence="11">
        <dbReference type="Rhea" id="RHEA:33732"/>
    </physiologicalReaction>
    <physiologicalReaction direction="right-to-left" evidence="11">
        <dbReference type="Rhea" id="RHEA:33733"/>
    </physiologicalReaction>
</comment>
<evidence type="ECO:0000256" key="1">
    <source>
        <dbReference type="ARBA" id="ARBA00004137"/>
    </source>
</evidence>
<dbReference type="GO" id="GO:0005741">
    <property type="term" value="C:mitochondrial outer membrane"/>
    <property type="evidence" value="ECO:0007669"/>
    <property type="project" value="UniProtKB-SubCell"/>
</dbReference>
<dbReference type="InterPro" id="IPR000872">
    <property type="entry name" value="Tafazzin"/>
</dbReference>
<proteinExistence type="inferred from homology"/>
<evidence type="ECO:0000313" key="15">
    <source>
        <dbReference type="EMBL" id="KAF2400806.1"/>
    </source>
</evidence>
<gene>
    <name evidence="15" type="ORF">EJ06DRAFT_529904</name>
</gene>
<evidence type="ECO:0000256" key="6">
    <source>
        <dbReference type="ARBA" id="ARBA00023098"/>
    </source>
</evidence>
<feature type="compositionally biased region" description="Low complexity" evidence="13">
    <location>
        <begin position="1"/>
        <end position="10"/>
    </location>
</feature>
<dbReference type="PRINTS" id="PR00979">
    <property type="entry name" value="TAFAZZIN"/>
</dbReference>
<dbReference type="InterPro" id="IPR002123">
    <property type="entry name" value="Plipid/glycerol_acylTrfase"/>
</dbReference>
<feature type="domain" description="Phospholipid/glycerol acyltransferase" evidence="14">
    <location>
        <begin position="76"/>
        <end position="253"/>
    </location>
</feature>
<organism evidence="15 16">
    <name type="scientific">Trichodelitschia bisporula</name>
    <dbReference type="NCBI Taxonomy" id="703511"/>
    <lineage>
        <taxon>Eukaryota</taxon>
        <taxon>Fungi</taxon>
        <taxon>Dikarya</taxon>
        <taxon>Ascomycota</taxon>
        <taxon>Pezizomycotina</taxon>
        <taxon>Dothideomycetes</taxon>
        <taxon>Dothideomycetes incertae sedis</taxon>
        <taxon>Phaeotrichales</taxon>
        <taxon>Phaeotrichaceae</taxon>
        <taxon>Trichodelitschia</taxon>
    </lineage>
</organism>
<evidence type="ECO:0000256" key="10">
    <source>
        <dbReference type="ARBA" id="ARBA00024323"/>
    </source>
</evidence>
<evidence type="ECO:0000256" key="3">
    <source>
        <dbReference type="ARBA" id="ARBA00022679"/>
    </source>
</evidence>
<dbReference type="Pfam" id="PF01553">
    <property type="entry name" value="Acyltransferase"/>
    <property type="match status" value="1"/>
</dbReference>
<evidence type="ECO:0000259" key="14">
    <source>
        <dbReference type="SMART" id="SM00563"/>
    </source>
</evidence>
<comment type="similarity">
    <text evidence="2 12">Belongs to the taffazin family.</text>
</comment>
<dbReference type="GO" id="GO:0047184">
    <property type="term" value="F:1-acylglycerophosphocholine O-acyltransferase activity"/>
    <property type="evidence" value="ECO:0007669"/>
    <property type="project" value="TreeGrafter"/>
</dbReference>
<evidence type="ECO:0000256" key="12">
    <source>
        <dbReference type="RuleBase" id="RU365062"/>
    </source>
</evidence>
<accession>A0A6G1HY61</accession>
<evidence type="ECO:0000256" key="8">
    <source>
        <dbReference type="ARBA" id="ARBA00023136"/>
    </source>
</evidence>
<evidence type="ECO:0000256" key="2">
    <source>
        <dbReference type="ARBA" id="ARBA00010524"/>
    </source>
</evidence>
<keyword evidence="5" id="KW-0999">Mitochondrion inner membrane</keyword>
<dbReference type="PANTHER" id="PTHR12497">
    <property type="entry name" value="TAZ PROTEIN TAFAZZIN"/>
    <property type="match status" value="1"/>
</dbReference>
<evidence type="ECO:0000256" key="13">
    <source>
        <dbReference type="SAM" id="MobiDB-lite"/>
    </source>
</evidence>
<dbReference type="PANTHER" id="PTHR12497:SF0">
    <property type="entry name" value="TAFAZZIN"/>
    <property type="match status" value="1"/>
</dbReference>